<organism evidence="2 3">
    <name type="scientific">Alicyclobacillus mali</name>
    <name type="common">ex Roth et al. 2021</name>
    <dbReference type="NCBI Taxonomy" id="1123961"/>
    <lineage>
        <taxon>Bacteria</taxon>
        <taxon>Bacillati</taxon>
        <taxon>Bacillota</taxon>
        <taxon>Bacilli</taxon>
        <taxon>Bacillales</taxon>
        <taxon>Alicyclobacillaceae</taxon>
        <taxon>Alicyclobacillus</taxon>
    </lineage>
</organism>
<keyword evidence="1" id="KW-0472">Membrane</keyword>
<sequence>MKINKWHSIKSVACSDPLLGVIINGCFLMAASTCVFLIDETLFRLAYHWSWIVKQDIEISAWIFKLTWLENLAWAILGAVLWIGDAKKRWFNSANMFIGFLMIQASGLPLALLSSSCPINQVLFCFEYLFMCNVFIWGVFLIVDLISDSPVLRRVREKCLHRIKCT</sequence>
<name>A0ABS0F0I4_9BACL</name>
<reference evidence="2 3" key="1">
    <citation type="submission" date="2020-11" db="EMBL/GenBank/DDBJ databases">
        <title>Genomic insight of Alicyclobacillus mali FL 18 reveals a new arsenic-resistant strain, with potential in environmental biotechnology.</title>
        <authorList>
            <person name="Fiorentino G."/>
            <person name="Gallo G."/>
            <person name="Aulitto M."/>
        </authorList>
    </citation>
    <scope>NUCLEOTIDE SEQUENCE [LARGE SCALE GENOMIC DNA]</scope>
    <source>
        <strain evidence="2 3">FL 18</strain>
    </source>
</reference>
<evidence type="ECO:0000256" key="1">
    <source>
        <dbReference type="SAM" id="Phobius"/>
    </source>
</evidence>
<evidence type="ECO:0000313" key="3">
    <source>
        <dbReference type="Proteomes" id="UP000642910"/>
    </source>
</evidence>
<keyword evidence="3" id="KW-1185">Reference proteome</keyword>
<protein>
    <submittedName>
        <fullName evidence="2">Uncharacterized protein</fullName>
    </submittedName>
</protein>
<gene>
    <name evidence="2" type="ORF">IW967_02860</name>
</gene>
<dbReference type="Proteomes" id="UP000642910">
    <property type="component" value="Unassembled WGS sequence"/>
</dbReference>
<evidence type="ECO:0000313" key="2">
    <source>
        <dbReference type="EMBL" id="MBF8376813.1"/>
    </source>
</evidence>
<keyword evidence="1" id="KW-0812">Transmembrane</keyword>
<feature type="transmembrane region" description="Helical" evidence="1">
    <location>
        <begin position="96"/>
        <end position="116"/>
    </location>
</feature>
<feature type="transmembrane region" description="Helical" evidence="1">
    <location>
        <begin position="59"/>
        <end position="84"/>
    </location>
</feature>
<feature type="transmembrane region" description="Helical" evidence="1">
    <location>
        <begin position="21"/>
        <end position="39"/>
    </location>
</feature>
<comment type="caution">
    <text evidence="2">The sequence shown here is derived from an EMBL/GenBank/DDBJ whole genome shotgun (WGS) entry which is preliminary data.</text>
</comment>
<dbReference type="RefSeq" id="WP_195867058.1">
    <property type="nucleotide sequence ID" value="NZ_JADPKZ010000028.1"/>
</dbReference>
<dbReference type="EMBL" id="JADPKZ010000028">
    <property type="protein sequence ID" value="MBF8376813.1"/>
    <property type="molecule type" value="Genomic_DNA"/>
</dbReference>
<proteinExistence type="predicted"/>
<keyword evidence="1" id="KW-1133">Transmembrane helix</keyword>
<feature type="transmembrane region" description="Helical" evidence="1">
    <location>
        <begin position="128"/>
        <end position="146"/>
    </location>
</feature>
<accession>A0ABS0F0I4</accession>